<keyword evidence="5" id="KW-0539">Nucleus</keyword>
<keyword evidence="9" id="KW-1185">Reference proteome</keyword>
<dbReference type="EMBL" id="KN847043">
    <property type="protein sequence ID" value="KIW28344.1"/>
    <property type="molecule type" value="Genomic_DNA"/>
</dbReference>
<dbReference type="PROSITE" id="PS50048">
    <property type="entry name" value="ZN2_CY6_FUNGAL_2"/>
    <property type="match status" value="1"/>
</dbReference>
<dbReference type="GeneID" id="27347211"/>
<dbReference type="CDD" id="cd12148">
    <property type="entry name" value="fungal_TF_MHR"/>
    <property type="match status" value="1"/>
</dbReference>
<dbReference type="CDD" id="cd00067">
    <property type="entry name" value="GAL4"/>
    <property type="match status" value="1"/>
</dbReference>
<evidence type="ECO:0000256" key="6">
    <source>
        <dbReference type="SAM" id="MobiDB-lite"/>
    </source>
</evidence>
<proteinExistence type="predicted"/>
<evidence type="ECO:0000313" key="8">
    <source>
        <dbReference type="EMBL" id="KIW28344.1"/>
    </source>
</evidence>
<dbReference type="Proteomes" id="UP000054466">
    <property type="component" value="Unassembled WGS sequence"/>
</dbReference>
<dbReference type="STRING" id="569365.A0A0D2CXK0"/>
<dbReference type="Gene3D" id="4.10.240.10">
    <property type="entry name" value="Zn(2)-C6 fungal-type DNA-binding domain"/>
    <property type="match status" value="1"/>
</dbReference>
<dbReference type="GO" id="GO:0008270">
    <property type="term" value="F:zinc ion binding"/>
    <property type="evidence" value="ECO:0007669"/>
    <property type="project" value="InterPro"/>
</dbReference>
<dbReference type="GO" id="GO:0000981">
    <property type="term" value="F:DNA-binding transcription factor activity, RNA polymerase II-specific"/>
    <property type="evidence" value="ECO:0007669"/>
    <property type="project" value="InterPro"/>
</dbReference>
<feature type="region of interest" description="Disordered" evidence="6">
    <location>
        <begin position="49"/>
        <end position="120"/>
    </location>
</feature>
<protein>
    <recommendedName>
        <fullName evidence="7">Zn(2)-C6 fungal-type domain-containing protein</fullName>
    </recommendedName>
</protein>
<keyword evidence="4" id="KW-0804">Transcription</keyword>
<keyword evidence="2" id="KW-0805">Transcription regulation</keyword>
<accession>A0A0D2CXK0</accession>
<sequence>MDRLTSRKRMAPRARYACLRCRRQKLRCDNERPCALCVRSCVECEEGERPTRRRANASANKNAKKSSEQIVPADTVPRQTGETPARDDENCDPESTSALTEWPPDESRSPERMPSLNQDRPSTYGLVDQLLQGYDSQNANLPGSEAIPDATPDHFSSTMINTGKVARVSDLIGSDLPPTAATLLLFDVFIKSVHWFMMVFHEPSLRAELQSILNTGYVAERNLSTLILILVTLLIATKYTTHEELENVCAGIDVPLLQSKLLETVETHFLAILDQDNIGTIQVCILLSSFYFYHGRPNRCLAINSAAVRIAQNLKFHRESYWRGIDVIEREVRRRVWWALYVLDGYGSITYGTTTTINGSKCQVSLPRNIDDTSDRCPGFASFETFENEIPQEVTTLSYQRYKFRLYRIAEPIMGKIYFHDGRPVQDLVKKVQDINEQLLEWEKRVPPELTPKSFSSSSKDAAPDPLTRVFQLQALALQLSYDNIQLILHRPLLVYNGVLSLGPRLNVPQPPNLSTGFWETSKELCWNSARRTSCVDEYLAALKPIHNYHATSYIGIQTFTAGVMLGIFALSKPFSAQAQEAKRSIGRLIRMPKLLGYRTTISDQTGLILQRLLRLILDEELKVLTSDEVTPAAVTRQSDRGHPTATAPATRIPANSSNNISTASDDVHIQTTSTSNEGLSYDRNAVGSFQNNPLLRTQEDFGIEVNPAGVVGSSTTQPSSYSLIPPIQGSEESNDPVGEMLFNPSLGGSFFDSGFLNELEDLGQGWLWEDCYQFT</sequence>
<dbReference type="InterPro" id="IPR007219">
    <property type="entry name" value="XnlR_reg_dom"/>
</dbReference>
<feature type="region of interest" description="Disordered" evidence="6">
    <location>
        <begin position="634"/>
        <end position="663"/>
    </location>
</feature>
<dbReference type="InterPro" id="IPR050987">
    <property type="entry name" value="AtrR-like"/>
</dbReference>
<dbReference type="VEuPathDB" id="FungiDB:PV07_08017"/>
<evidence type="ECO:0000256" key="2">
    <source>
        <dbReference type="ARBA" id="ARBA00023015"/>
    </source>
</evidence>
<dbReference type="HOGENOM" id="CLU_005767_2_0_1"/>
<dbReference type="GO" id="GO:0006351">
    <property type="term" value="P:DNA-templated transcription"/>
    <property type="evidence" value="ECO:0007669"/>
    <property type="project" value="InterPro"/>
</dbReference>
<dbReference type="AlphaFoldDB" id="A0A0D2CXK0"/>
<gene>
    <name evidence="8" type="ORF">PV07_08017</name>
</gene>
<dbReference type="Pfam" id="PF04082">
    <property type="entry name" value="Fungal_trans"/>
    <property type="match status" value="1"/>
</dbReference>
<dbReference type="OrthoDB" id="6486656at2759"/>
<evidence type="ECO:0000256" key="5">
    <source>
        <dbReference type="ARBA" id="ARBA00023242"/>
    </source>
</evidence>
<dbReference type="Pfam" id="PF00172">
    <property type="entry name" value="Zn_clus"/>
    <property type="match status" value="1"/>
</dbReference>
<dbReference type="PANTHER" id="PTHR46910:SF8">
    <property type="entry name" value="ZN(II)2CYS6 TRANSCRIPTION FACTOR (EUROFUNG)"/>
    <property type="match status" value="1"/>
</dbReference>
<dbReference type="PANTHER" id="PTHR46910">
    <property type="entry name" value="TRANSCRIPTION FACTOR PDR1"/>
    <property type="match status" value="1"/>
</dbReference>
<dbReference type="SUPFAM" id="SSF57701">
    <property type="entry name" value="Zn2/Cys6 DNA-binding domain"/>
    <property type="match status" value="1"/>
</dbReference>
<feature type="domain" description="Zn(2)-C6 fungal-type" evidence="7">
    <location>
        <begin position="17"/>
        <end position="44"/>
    </location>
</feature>
<evidence type="ECO:0000313" key="9">
    <source>
        <dbReference type="Proteomes" id="UP000054466"/>
    </source>
</evidence>
<keyword evidence="1" id="KW-0479">Metal-binding</keyword>
<reference evidence="8 9" key="1">
    <citation type="submission" date="2015-01" db="EMBL/GenBank/DDBJ databases">
        <title>The Genome Sequence of Cladophialophora immunda CBS83496.</title>
        <authorList>
            <consortium name="The Broad Institute Genomics Platform"/>
            <person name="Cuomo C."/>
            <person name="de Hoog S."/>
            <person name="Gorbushina A."/>
            <person name="Stielow B."/>
            <person name="Teixiera M."/>
            <person name="Abouelleil A."/>
            <person name="Chapman S.B."/>
            <person name="Priest M."/>
            <person name="Young S.K."/>
            <person name="Wortman J."/>
            <person name="Nusbaum C."/>
            <person name="Birren B."/>
        </authorList>
    </citation>
    <scope>NUCLEOTIDE SEQUENCE [LARGE SCALE GENOMIC DNA]</scope>
    <source>
        <strain evidence="8 9">CBS 83496</strain>
    </source>
</reference>
<evidence type="ECO:0000256" key="4">
    <source>
        <dbReference type="ARBA" id="ARBA00023163"/>
    </source>
</evidence>
<name>A0A0D2CXK0_9EURO</name>
<evidence type="ECO:0000256" key="1">
    <source>
        <dbReference type="ARBA" id="ARBA00022723"/>
    </source>
</evidence>
<dbReference type="InterPro" id="IPR036864">
    <property type="entry name" value="Zn2-C6_fun-type_DNA-bd_sf"/>
</dbReference>
<feature type="compositionally biased region" description="Low complexity" evidence="6">
    <location>
        <begin position="644"/>
        <end position="655"/>
    </location>
</feature>
<evidence type="ECO:0000256" key="3">
    <source>
        <dbReference type="ARBA" id="ARBA00023125"/>
    </source>
</evidence>
<dbReference type="RefSeq" id="XP_016248560.1">
    <property type="nucleotide sequence ID" value="XM_016395141.1"/>
</dbReference>
<organism evidence="8 9">
    <name type="scientific">Cladophialophora immunda</name>
    <dbReference type="NCBI Taxonomy" id="569365"/>
    <lineage>
        <taxon>Eukaryota</taxon>
        <taxon>Fungi</taxon>
        <taxon>Dikarya</taxon>
        <taxon>Ascomycota</taxon>
        <taxon>Pezizomycotina</taxon>
        <taxon>Eurotiomycetes</taxon>
        <taxon>Chaetothyriomycetidae</taxon>
        <taxon>Chaetothyriales</taxon>
        <taxon>Herpotrichiellaceae</taxon>
        <taxon>Cladophialophora</taxon>
    </lineage>
</organism>
<dbReference type="PROSITE" id="PS00463">
    <property type="entry name" value="ZN2_CY6_FUNGAL_1"/>
    <property type="match status" value="1"/>
</dbReference>
<dbReference type="SMART" id="SM00906">
    <property type="entry name" value="Fungal_trans"/>
    <property type="match status" value="1"/>
</dbReference>
<dbReference type="GO" id="GO:0003677">
    <property type="term" value="F:DNA binding"/>
    <property type="evidence" value="ECO:0007669"/>
    <property type="project" value="UniProtKB-KW"/>
</dbReference>
<evidence type="ECO:0000259" key="7">
    <source>
        <dbReference type="PROSITE" id="PS50048"/>
    </source>
</evidence>
<keyword evidence="3" id="KW-0238">DNA-binding</keyword>
<dbReference type="InterPro" id="IPR001138">
    <property type="entry name" value="Zn2Cys6_DnaBD"/>
</dbReference>
<dbReference type="SMART" id="SM00066">
    <property type="entry name" value="GAL4"/>
    <property type="match status" value="1"/>
</dbReference>